<dbReference type="Gene3D" id="3.40.50.150">
    <property type="entry name" value="Vaccinia Virus protein VP39"/>
    <property type="match status" value="1"/>
</dbReference>
<dbReference type="Proteomes" id="UP000046176">
    <property type="component" value="Unassembled WGS sequence"/>
</dbReference>
<evidence type="ECO:0000313" key="3">
    <source>
        <dbReference type="EMBL" id="CDZ35528.1"/>
    </source>
</evidence>
<keyword evidence="3" id="KW-0808">Transferase</keyword>
<organism evidence="3 4">
    <name type="scientific">Neorhizobium galegae bv. officinalis</name>
    <dbReference type="NCBI Taxonomy" id="323656"/>
    <lineage>
        <taxon>Bacteria</taxon>
        <taxon>Pseudomonadati</taxon>
        <taxon>Pseudomonadota</taxon>
        <taxon>Alphaproteobacteria</taxon>
        <taxon>Hyphomicrobiales</taxon>
        <taxon>Rhizobiaceae</taxon>
        <taxon>Rhizobium/Agrobacterium group</taxon>
        <taxon>Neorhizobium</taxon>
    </lineage>
</organism>
<accession>A0A0T7FKJ5</accession>
<dbReference type="InterPro" id="IPR029063">
    <property type="entry name" value="SAM-dependent_MTases_sf"/>
</dbReference>
<sequence length="247" mass="26986">MPWNCHAGCQGRRNTRLHFQTGESLTMTADAAFSDFLHFFRSWISNPLRVAAVAPSGDSLARLMTQEIAPLDGPVIELGPGTGVFTRALLARGVAQSDLTLIEYGPEFVPGLQRRFPEARVLQMDAAKLAHEDIFEGEPVGAVISGLPLLSMSPRKITAILGGAFTYMRPGGSFYQFTYGPRCPVPRPILDRLGLKAVHIGHTVRNLPPAAVYRISRRKPLDLTRERSRYRAEAEAGPVHNADEAGG</sequence>
<dbReference type="GO" id="GO:0008168">
    <property type="term" value="F:methyltransferase activity"/>
    <property type="evidence" value="ECO:0007669"/>
    <property type="project" value="UniProtKB-KW"/>
</dbReference>
<dbReference type="EMBL" id="CCRH01000007">
    <property type="protein sequence ID" value="CDZ35528.1"/>
    <property type="molecule type" value="Genomic_DNA"/>
</dbReference>
<dbReference type="GO" id="GO:0032259">
    <property type="term" value="P:methylation"/>
    <property type="evidence" value="ECO:0007669"/>
    <property type="project" value="UniProtKB-KW"/>
</dbReference>
<dbReference type="InterPro" id="IPR041698">
    <property type="entry name" value="Methyltransf_25"/>
</dbReference>
<feature type="region of interest" description="Disordered" evidence="1">
    <location>
        <begin position="226"/>
        <end position="247"/>
    </location>
</feature>
<feature type="domain" description="Methyltransferase" evidence="2">
    <location>
        <begin position="75"/>
        <end position="172"/>
    </location>
</feature>
<dbReference type="SUPFAM" id="SSF53335">
    <property type="entry name" value="S-adenosyl-L-methionine-dependent methyltransferases"/>
    <property type="match status" value="1"/>
</dbReference>
<dbReference type="CDD" id="cd02440">
    <property type="entry name" value="AdoMet_MTases"/>
    <property type="match status" value="1"/>
</dbReference>
<proteinExistence type="predicted"/>
<gene>
    <name evidence="3" type="ORF">NGAL_HAMBI1145_28930</name>
</gene>
<name>A0A0T7FKJ5_NEOGA</name>
<evidence type="ECO:0000256" key="1">
    <source>
        <dbReference type="SAM" id="MobiDB-lite"/>
    </source>
</evidence>
<evidence type="ECO:0000259" key="2">
    <source>
        <dbReference type="Pfam" id="PF13649"/>
    </source>
</evidence>
<dbReference type="Pfam" id="PF13649">
    <property type="entry name" value="Methyltransf_25"/>
    <property type="match status" value="1"/>
</dbReference>
<keyword evidence="3" id="KW-0489">Methyltransferase</keyword>
<protein>
    <submittedName>
        <fullName evidence="3">Phospholipid N-methyltransferase</fullName>
    </submittedName>
</protein>
<dbReference type="FunFam" id="3.40.50.150:FF:000346">
    <property type="entry name" value="Phospholipid N-methyltransferase"/>
    <property type="match status" value="1"/>
</dbReference>
<evidence type="ECO:0000313" key="4">
    <source>
        <dbReference type="Proteomes" id="UP000046176"/>
    </source>
</evidence>
<reference evidence="3 4" key="1">
    <citation type="submission" date="2014-08" db="EMBL/GenBank/DDBJ databases">
        <authorList>
            <person name="Chen Y.-H."/>
        </authorList>
    </citation>
    <scope>NUCLEOTIDE SEQUENCE [LARGE SCALE GENOMIC DNA]</scope>
</reference>
<dbReference type="AlphaFoldDB" id="A0A0T7FKJ5"/>